<dbReference type="Proteomes" id="UP000436822">
    <property type="component" value="Unassembled WGS sequence"/>
</dbReference>
<dbReference type="Gene3D" id="3.40.50.720">
    <property type="entry name" value="NAD(P)-binding Rossmann-like Domain"/>
    <property type="match status" value="1"/>
</dbReference>
<organism evidence="3 4">
    <name type="scientific">Litoreibacter roseus</name>
    <dbReference type="NCBI Taxonomy" id="2601869"/>
    <lineage>
        <taxon>Bacteria</taxon>
        <taxon>Pseudomonadati</taxon>
        <taxon>Pseudomonadota</taxon>
        <taxon>Alphaproteobacteria</taxon>
        <taxon>Rhodobacterales</taxon>
        <taxon>Roseobacteraceae</taxon>
        <taxon>Litoreibacter</taxon>
    </lineage>
</organism>
<evidence type="ECO:0008006" key="5">
    <source>
        <dbReference type="Google" id="ProtNLM"/>
    </source>
</evidence>
<dbReference type="Pfam" id="PF13561">
    <property type="entry name" value="adh_short_C2"/>
    <property type="match status" value="1"/>
</dbReference>
<dbReference type="AlphaFoldDB" id="A0A6N6JAM0"/>
<protein>
    <recommendedName>
        <fullName evidence="5">Enoyl-ACP reductase-like protein</fullName>
    </recommendedName>
</protein>
<comment type="caution">
    <text evidence="3">The sequence shown here is derived from an EMBL/GenBank/DDBJ whole genome shotgun (WGS) entry which is preliminary data.</text>
</comment>
<dbReference type="InterPro" id="IPR036291">
    <property type="entry name" value="NAD(P)-bd_dom_sf"/>
</dbReference>
<dbReference type="PANTHER" id="PTHR43477:SF1">
    <property type="entry name" value="DIHYDROANTICAPSIN 7-DEHYDROGENASE"/>
    <property type="match status" value="1"/>
</dbReference>
<evidence type="ECO:0000256" key="1">
    <source>
        <dbReference type="ARBA" id="ARBA00006484"/>
    </source>
</evidence>
<sequence>MNVIAPGYIETNNTEALRANAERNKAILERTPAERRGKPDDIAGAVVFLTSPAAQYIHGTVNTLHPQR</sequence>
<dbReference type="InterPro" id="IPR002347">
    <property type="entry name" value="SDR_fam"/>
</dbReference>
<proteinExistence type="inferred from homology"/>
<dbReference type="PANTHER" id="PTHR43477">
    <property type="entry name" value="DIHYDROANTICAPSIN 7-DEHYDROGENASE"/>
    <property type="match status" value="1"/>
</dbReference>
<dbReference type="GO" id="GO:0016491">
    <property type="term" value="F:oxidoreductase activity"/>
    <property type="evidence" value="ECO:0007669"/>
    <property type="project" value="UniProtKB-KW"/>
</dbReference>
<comment type="similarity">
    <text evidence="1">Belongs to the short-chain dehydrogenases/reductases (SDR) family.</text>
</comment>
<keyword evidence="2" id="KW-0560">Oxidoreductase</keyword>
<dbReference type="InterPro" id="IPR051122">
    <property type="entry name" value="SDR_DHRS6-like"/>
</dbReference>
<accession>A0A6N6JAM0</accession>
<name>A0A6N6JAM0_9RHOB</name>
<reference evidence="3 4" key="1">
    <citation type="submission" date="2019-12" db="EMBL/GenBank/DDBJ databases">
        <title>Litoreibacter badius sp. nov., a novel bacteriochlorophyll a-containing bacterium in the genus Litoreibacter.</title>
        <authorList>
            <person name="Kanamuro M."/>
            <person name="Takabe Y."/>
            <person name="Mori K."/>
            <person name="Takaichi S."/>
            <person name="Hanada S."/>
        </authorList>
    </citation>
    <scope>NUCLEOTIDE SEQUENCE [LARGE SCALE GENOMIC DNA]</scope>
    <source>
        <strain evidence="3 4">K6</strain>
    </source>
</reference>
<dbReference type="SUPFAM" id="SSF51735">
    <property type="entry name" value="NAD(P)-binding Rossmann-fold domains"/>
    <property type="match status" value="1"/>
</dbReference>
<evidence type="ECO:0000313" key="4">
    <source>
        <dbReference type="Proteomes" id="UP000436822"/>
    </source>
</evidence>
<evidence type="ECO:0000256" key="2">
    <source>
        <dbReference type="ARBA" id="ARBA00023002"/>
    </source>
</evidence>
<evidence type="ECO:0000313" key="3">
    <source>
        <dbReference type="EMBL" id="GFE63235.1"/>
    </source>
</evidence>
<gene>
    <name evidence="3" type="ORF">KIN_03090</name>
</gene>
<dbReference type="EMBL" id="BLJE01000001">
    <property type="protein sequence ID" value="GFE63235.1"/>
    <property type="molecule type" value="Genomic_DNA"/>
</dbReference>
<keyword evidence="4" id="KW-1185">Reference proteome</keyword>